<name>A0ABM8AL44_9DEIO</name>
<feature type="transmembrane region" description="Helical" evidence="2">
    <location>
        <begin position="88"/>
        <end position="105"/>
    </location>
</feature>
<feature type="transmembrane region" description="Helical" evidence="2">
    <location>
        <begin position="117"/>
        <end position="141"/>
    </location>
</feature>
<proteinExistence type="predicted"/>
<evidence type="ECO:0000313" key="4">
    <source>
        <dbReference type="Proteomes" id="UP001064971"/>
    </source>
</evidence>
<organism evidence="3 4">
    <name type="scientific">Deinococcus aetherius</name>
    <dbReference type="NCBI Taxonomy" id="200252"/>
    <lineage>
        <taxon>Bacteria</taxon>
        <taxon>Thermotogati</taxon>
        <taxon>Deinococcota</taxon>
        <taxon>Deinococci</taxon>
        <taxon>Deinococcales</taxon>
        <taxon>Deinococcaceae</taxon>
        <taxon>Deinococcus</taxon>
    </lineage>
</organism>
<dbReference type="EMBL" id="AP026563">
    <property type="protein sequence ID" value="BDP44550.1"/>
    <property type="molecule type" value="Genomic_DNA"/>
</dbReference>
<keyword evidence="2" id="KW-1133">Transmembrane helix</keyword>
<dbReference type="RefSeq" id="WP_344870085.1">
    <property type="nucleotide sequence ID" value="NZ_BAABDW010000016.1"/>
</dbReference>
<dbReference type="Proteomes" id="UP001064971">
    <property type="component" value="Plasmid pDAETH-3"/>
</dbReference>
<keyword evidence="2" id="KW-0472">Membrane</keyword>
<dbReference type="InterPro" id="IPR002528">
    <property type="entry name" value="MATE_fam"/>
</dbReference>
<evidence type="ECO:0000256" key="2">
    <source>
        <dbReference type="SAM" id="Phobius"/>
    </source>
</evidence>
<keyword evidence="1" id="KW-0813">Transport</keyword>
<feature type="transmembrane region" description="Helical" evidence="2">
    <location>
        <begin position="21"/>
        <end position="43"/>
    </location>
</feature>
<sequence length="212" mass="22926">MLRRMARLGLPSALERLAMRFGQIVYFGLILWLGTEVCAAHTLSGNFTLFASVAGTELAAATSVRVGQRLGAGEEREARRYAWAGVRLSSALMTGLALLAWIASFRGASLFTGNARVVALIVLALGIDVLTQPATGVMTALTATLQAGGDPRFPMWTTLVGIWGIRTLGVYLLGVQLGWGLAGVWLATLLDNYLRAAVLWCRYRSGRWVREL</sequence>
<dbReference type="InterPro" id="IPR050222">
    <property type="entry name" value="MATE_MdtK"/>
</dbReference>
<dbReference type="Pfam" id="PF01554">
    <property type="entry name" value="MatE"/>
    <property type="match status" value="1"/>
</dbReference>
<evidence type="ECO:0000256" key="1">
    <source>
        <dbReference type="ARBA" id="ARBA00022448"/>
    </source>
</evidence>
<reference evidence="3" key="1">
    <citation type="submission" date="2022-07" db="EMBL/GenBank/DDBJ databases">
        <title>Complete Genome Sequence of the Radioresistant Bacterium Deinococcus aetherius ST0316, Isolated from the Air Dust collected in Lower Stratosphere above Japan.</title>
        <authorList>
            <person name="Satoh K."/>
            <person name="Hagiwara K."/>
            <person name="Katsumata K."/>
            <person name="Kubo A."/>
            <person name="Yokobori S."/>
            <person name="Yamagishi A."/>
            <person name="Oono Y."/>
            <person name="Narumi I."/>
        </authorList>
    </citation>
    <scope>NUCLEOTIDE SEQUENCE</scope>
    <source>
        <strain evidence="3">ST0316</strain>
        <plasmid evidence="3">pDAETH-3</plasmid>
    </source>
</reference>
<accession>A0ABM8AL44</accession>
<feature type="transmembrane region" description="Helical" evidence="2">
    <location>
        <begin position="153"/>
        <end position="173"/>
    </location>
</feature>
<geneLocation type="plasmid" evidence="3 4">
    <name>pDAETH-3</name>
</geneLocation>
<dbReference type="PANTHER" id="PTHR43298:SF2">
    <property type="entry name" value="FMN_FAD EXPORTER YEEO-RELATED"/>
    <property type="match status" value="1"/>
</dbReference>
<keyword evidence="3" id="KW-0614">Plasmid</keyword>
<dbReference type="PANTHER" id="PTHR43298">
    <property type="entry name" value="MULTIDRUG RESISTANCE PROTEIN NORM-RELATED"/>
    <property type="match status" value="1"/>
</dbReference>
<gene>
    <name evidence="3" type="ORF">DAETH_45190</name>
</gene>
<evidence type="ECO:0000313" key="3">
    <source>
        <dbReference type="EMBL" id="BDP44550.1"/>
    </source>
</evidence>
<protein>
    <submittedName>
        <fullName evidence="3">Uncharacterized protein</fullName>
    </submittedName>
</protein>
<keyword evidence="2" id="KW-0812">Transmembrane</keyword>
<keyword evidence="4" id="KW-1185">Reference proteome</keyword>